<dbReference type="EMBL" id="JADNRY010000104">
    <property type="protein sequence ID" value="KAF9065412.1"/>
    <property type="molecule type" value="Genomic_DNA"/>
</dbReference>
<name>A0A9P5PMV4_9AGAR</name>
<reference evidence="1" key="1">
    <citation type="submission" date="2020-11" db="EMBL/GenBank/DDBJ databases">
        <authorList>
            <consortium name="DOE Joint Genome Institute"/>
            <person name="Ahrendt S."/>
            <person name="Riley R."/>
            <person name="Andreopoulos W."/>
            <person name="Labutti K."/>
            <person name="Pangilinan J."/>
            <person name="Ruiz-Duenas F.J."/>
            <person name="Barrasa J.M."/>
            <person name="Sanchez-Garcia M."/>
            <person name="Camarero S."/>
            <person name="Miyauchi S."/>
            <person name="Serrano A."/>
            <person name="Linde D."/>
            <person name="Babiker R."/>
            <person name="Drula E."/>
            <person name="Ayuso-Fernandez I."/>
            <person name="Pacheco R."/>
            <person name="Padilla G."/>
            <person name="Ferreira P."/>
            <person name="Barriuso J."/>
            <person name="Kellner H."/>
            <person name="Castanera R."/>
            <person name="Alfaro M."/>
            <person name="Ramirez L."/>
            <person name="Pisabarro A.G."/>
            <person name="Kuo A."/>
            <person name="Tritt A."/>
            <person name="Lipzen A."/>
            <person name="He G."/>
            <person name="Yan M."/>
            <person name="Ng V."/>
            <person name="Cullen D."/>
            <person name="Martin F."/>
            <person name="Rosso M.-N."/>
            <person name="Henrissat B."/>
            <person name="Hibbett D."/>
            <person name="Martinez A.T."/>
            <person name="Grigoriev I.V."/>
        </authorList>
    </citation>
    <scope>NUCLEOTIDE SEQUENCE</scope>
    <source>
        <strain evidence="1">AH 40177</strain>
    </source>
</reference>
<organism evidence="1 2">
    <name type="scientific">Rhodocollybia butyracea</name>
    <dbReference type="NCBI Taxonomy" id="206335"/>
    <lineage>
        <taxon>Eukaryota</taxon>
        <taxon>Fungi</taxon>
        <taxon>Dikarya</taxon>
        <taxon>Basidiomycota</taxon>
        <taxon>Agaricomycotina</taxon>
        <taxon>Agaricomycetes</taxon>
        <taxon>Agaricomycetidae</taxon>
        <taxon>Agaricales</taxon>
        <taxon>Marasmiineae</taxon>
        <taxon>Omphalotaceae</taxon>
        <taxon>Rhodocollybia</taxon>
    </lineage>
</organism>
<gene>
    <name evidence="1" type="ORF">BDP27DRAFT_58639</name>
</gene>
<accession>A0A9P5PMV4</accession>
<protein>
    <submittedName>
        <fullName evidence="1">Uncharacterized protein</fullName>
    </submittedName>
</protein>
<evidence type="ECO:0000313" key="2">
    <source>
        <dbReference type="Proteomes" id="UP000772434"/>
    </source>
</evidence>
<dbReference type="Proteomes" id="UP000772434">
    <property type="component" value="Unassembled WGS sequence"/>
</dbReference>
<proteinExistence type="predicted"/>
<keyword evidence="2" id="KW-1185">Reference proteome</keyword>
<dbReference type="AlphaFoldDB" id="A0A9P5PMV4"/>
<sequence>MAQLIRAAKSGIHWSAHELLAFNIAIQDVDRTNVLWCAPAACDLCLSQGFSGSRQQHSPTSSSCSH</sequence>
<evidence type="ECO:0000313" key="1">
    <source>
        <dbReference type="EMBL" id="KAF9065412.1"/>
    </source>
</evidence>
<comment type="caution">
    <text evidence="1">The sequence shown here is derived from an EMBL/GenBank/DDBJ whole genome shotgun (WGS) entry which is preliminary data.</text>
</comment>